<organism evidence="6">
    <name type="scientific">uncultured Acetobacteraceae bacterium</name>
    <dbReference type="NCBI Taxonomy" id="169975"/>
    <lineage>
        <taxon>Bacteria</taxon>
        <taxon>Pseudomonadati</taxon>
        <taxon>Pseudomonadota</taxon>
        <taxon>Alphaproteobacteria</taxon>
        <taxon>Acetobacterales</taxon>
        <taxon>Acetobacteraceae</taxon>
        <taxon>environmental samples</taxon>
    </lineage>
</organism>
<evidence type="ECO:0000256" key="2">
    <source>
        <dbReference type="ARBA" id="ARBA00022723"/>
    </source>
</evidence>
<protein>
    <submittedName>
        <fullName evidence="6">Isoquinoline 1-oxidoreductase alpha subunit</fullName>
        <ecNumber evidence="6">1.3.99.16</ecNumber>
    </submittedName>
</protein>
<dbReference type="InterPro" id="IPR001041">
    <property type="entry name" value="2Fe-2S_ferredoxin-type"/>
</dbReference>
<dbReference type="InterPro" id="IPR051452">
    <property type="entry name" value="Diverse_Oxidoreductases"/>
</dbReference>
<dbReference type="Gene3D" id="1.10.150.120">
    <property type="entry name" value="[2Fe-2S]-binding domain"/>
    <property type="match status" value="1"/>
</dbReference>
<dbReference type="Pfam" id="PF01799">
    <property type="entry name" value="Fer2_2"/>
    <property type="match status" value="1"/>
</dbReference>
<dbReference type="Pfam" id="PF00111">
    <property type="entry name" value="Fer2"/>
    <property type="match status" value="1"/>
</dbReference>
<evidence type="ECO:0000256" key="4">
    <source>
        <dbReference type="ARBA" id="ARBA00023014"/>
    </source>
</evidence>
<evidence type="ECO:0000256" key="3">
    <source>
        <dbReference type="ARBA" id="ARBA00023004"/>
    </source>
</evidence>
<dbReference type="PANTHER" id="PTHR44379:SF6">
    <property type="entry name" value="BLR6046 PROTEIN"/>
    <property type="match status" value="1"/>
</dbReference>
<feature type="domain" description="2Fe-2S ferredoxin-type" evidence="5">
    <location>
        <begin position="1"/>
        <end position="80"/>
    </location>
</feature>
<evidence type="ECO:0000313" key="6">
    <source>
        <dbReference type="EMBL" id="CAA9268285.1"/>
    </source>
</evidence>
<dbReference type="Gene3D" id="3.10.20.30">
    <property type="match status" value="1"/>
</dbReference>
<keyword evidence="1" id="KW-0001">2Fe-2S</keyword>
<dbReference type="GO" id="GO:0051537">
    <property type="term" value="F:2 iron, 2 sulfur cluster binding"/>
    <property type="evidence" value="ECO:0007669"/>
    <property type="project" value="UniProtKB-KW"/>
</dbReference>
<proteinExistence type="predicted"/>
<dbReference type="InterPro" id="IPR036010">
    <property type="entry name" value="2Fe-2S_ferredoxin-like_sf"/>
</dbReference>
<keyword evidence="6" id="KW-0560">Oxidoreductase</keyword>
<name>A0A6J4J3Z5_9PROT</name>
<dbReference type="AlphaFoldDB" id="A0A6J4J3Z5"/>
<accession>A0A6J4J3Z5</accession>
<sequence length="161" mass="16032">MLEFTLNGAAVALDVPGEVPGDASLLHVLRGPLGLSGPRFGCGAEQCGCCMVLVDGEPACSCALAASAVGGRAVVTVEGLGTAAAPHPLQAAFLAEQAGQCGWCLPGILVSAAALLAANPDPDDGAIRRALDPHLCRCGSHNRIVRAVERAARAMRGGGAA</sequence>
<keyword evidence="2" id="KW-0479">Metal-binding</keyword>
<dbReference type="GO" id="GO:0047121">
    <property type="term" value="F:isoquinoline 1-oxidoreductase activity"/>
    <property type="evidence" value="ECO:0007669"/>
    <property type="project" value="UniProtKB-EC"/>
</dbReference>
<dbReference type="InterPro" id="IPR012675">
    <property type="entry name" value="Beta-grasp_dom_sf"/>
</dbReference>
<keyword evidence="3" id="KW-0408">Iron</keyword>
<dbReference type="EMBL" id="CADCTL010000210">
    <property type="protein sequence ID" value="CAA9268285.1"/>
    <property type="molecule type" value="Genomic_DNA"/>
</dbReference>
<dbReference type="PANTHER" id="PTHR44379">
    <property type="entry name" value="OXIDOREDUCTASE WITH IRON-SULFUR SUBUNIT"/>
    <property type="match status" value="1"/>
</dbReference>
<reference evidence="6" key="1">
    <citation type="submission" date="2020-02" db="EMBL/GenBank/DDBJ databases">
        <authorList>
            <person name="Meier V. D."/>
        </authorList>
    </citation>
    <scope>NUCLEOTIDE SEQUENCE</scope>
    <source>
        <strain evidence="6">AVDCRST_MAG04</strain>
    </source>
</reference>
<gene>
    <name evidence="6" type="ORF">AVDCRST_MAG04-2973</name>
</gene>
<evidence type="ECO:0000259" key="5">
    <source>
        <dbReference type="PROSITE" id="PS51085"/>
    </source>
</evidence>
<dbReference type="InterPro" id="IPR036884">
    <property type="entry name" value="2Fe-2S-bd_dom_sf"/>
</dbReference>
<dbReference type="GO" id="GO:0046872">
    <property type="term" value="F:metal ion binding"/>
    <property type="evidence" value="ECO:0007669"/>
    <property type="project" value="UniProtKB-KW"/>
</dbReference>
<keyword evidence="4" id="KW-0411">Iron-sulfur</keyword>
<dbReference type="EC" id="1.3.99.16" evidence="6"/>
<dbReference type="SUPFAM" id="SSF54292">
    <property type="entry name" value="2Fe-2S ferredoxin-like"/>
    <property type="match status" value="1"/>
</dbReference>
<dbReference type="InterPro" id="IPR002888">
    <property type="entry name" value="2Fe-2S-bd"/>
</dbReference>
<dbReference type="PROSITE" id="PS51085">
    <property type="entry name" value="2FE2S_FER_2"/>
    <property type="match status" value="1"/>
</dbReference>
<dbReference type="SUPFAM" id="SSF47741">
    <property type="entry name" value="CO dehydrogenase ISP C-domain like"/>
    <property type="match status" value="1"/>
</dbReference>
<evidence type="ECO:0000256" key="1">
    <source>
        <dbReference type="ARBA" id="ARBA00022714"/>
    </source>
</evidence>